<feature type="domain" description="PDZ" evidence="2">
    <location>
        <begin position="10"/>
        <end position="57"/>
    </location>
</feature>
<evidence type="ECO:0000259" key="2">
    <source>
        <dbReference type="Pfam" id="PF17820"/>
    </source>
</evidence>
<reference evidence="4 5" key="1">
    <citation type="submission" date="2016-10" db="EMBL/GenBank/DDBJ databases">
        <authorList>
            <person name="de Groot N.N."/>
        </authorList>
    </citation>
    <scope>NUCLEOTIDE SEQUENCE [LARGE SCALE GENOMIC DNA]</scope>
    <source>
        <strain evidence="4 5">DSM 1283</strain>
    </source>
</reference>
<evidence type="ECO:0000259" key="1">
    <source>
        <dbReference type="Pfam" id="PF04459"/>
    </source>
</evidence>
<dbReference type="InterPro" id="IPR007549">
    <property type="entry name" value="DUF512"/>
</dbReference>
<keyword evidence="5" id="KW-1185">Reference proteome</keyword>
<dbReference type="Pfam" id="PF19238">
    <property type="entry name" value="Radical_SAM_2"/>
    <property type="match status" value="1"/>
</dbReference>
<dbReference type="SUPFAM" id="SSF50156">
    <property type="entry name" value="PDZ domain-like"/>
    <property type="match status" value="1"/>
</dbReference>
<sequence>MKMKSKGHPIKTVLPNSIGEEMGIEPGDYLVAINEEEIDDVFDYQYLIKDDYIEVLIRKSSGEEWILEIDKEYDEDLGIDFENSLMSDYRSCHNKCIFCFIDQMPKGMRETLYFKDDDSRLSFLQGNYITLTNMSEKDISRIIRFNLAPINISVQTTNPELRCKMLNNRFAGSALKNLDKLYEGCIEMNGQIVLCKNVNDGSELERSIKDLSKYLPFMRSVSVVPAGITKYRKGLYPLELFTKEEAGSVIDLIESYQQGLYDKYGLHFIHASDEFYIIAEREFPEEEFYDGYIQLENGVGMMRLFINEFHEALNKVIAAEEYNSLKLSLHRNITIATGKLAYKTIQSFSEEIMQAFPNVKINVFCIKNHFFGETITVAGLITGQDLIKQLKEQKDKGIDLGTSLLIPSNMLRTGEKVFLDDITADEVESELKIKLVPIESDGHGFINSILNKDYQMKRNNENFVYVKAYEE</sequence>
<dbReference type="Pfam" id="PF17820">
    <property type="entry name" value="PDZ_6"/>
    <property type="match status" value="1"/>
</dbReference>
<feature type="domain" description="Putative radical SAM N-terminal" evidence="3">
    <location>
        <begin position="71"/>
        <end position="221"/>
    </location>
</feature>
<dbReference type="OrthoDB" id="9774724at2"/>
<gene>
    <name evidence="4" type="ORF">SAMN04489757_10894</name>
</gene>
<dbReference type="Proteomes" id="UP000198806">
    <property type="component" value="Unassembled WGS sequence"/>
</dbReference>
<dbReference type="InterPro" id="IPR045375">
    <property type="entry name" value="Put_radical_SAM-like_N"/>
</dbReference>
<dbReference type="SUPFAM" id="SSF102114">
    <property type="entry name" value="Radical SAM enzymes"/>
    <property type="match status" value="1"/>
</dbReference>
<dbReference type="STRING" id="1527.SAMN04489757_10894"/>
<dbReference type="RefSeq" id="WP_091685467.1">
    <property type="nucleotide sequence ID" value="NZ_BAABFM010000072.1"/>
</dbReference>
<feature type="domain" description="DUF512" evidence="1">
    <location>
        <begin position="224"/>
        <end position="439"/>
    </location>
</feature>
<organism evidence="4 5">
    <name type="scientific">Anaerocolumna aminovalerica</name>
    <dbReference type="NCBI Taxonomy" id="1527"/>
    <lineage>
        <taxon>Bacteria</taxon>
        <taxon>Bacillati</taxon>
        <taxon>Bacillota</taxon>
        <taxon>Clostridia</taxon>
        <taxon>Lachnospirales</taxon>
        <taxon>Lachnospiraceae</taxon>
        <taxon>Anaerocolumna</taxon>
    </lineage>
</organism>
<dbReference type="Gene3D" id="2.30.42.10">
    <property type="match status" value="1"/>
</dbReference>
<accession>A0A1I5E904</accession>
<name>A0A1I5E904_9FIRM</name>
<dbReference type="AlphaFoldDB" id="A0A1I5E904"/>
<protein>
    <submittedName>
        <fullName evidence="4">Putative radical SAM enzyme, TIGR03279 family</fullName>
    </submittedName>
</protein>
<dbReference type="Pfam" id="PF04459">
    <property type="entry name" value="DUF512"/>
    <property type="match status" value="1"/>
</dbReference>
<dbReference type="InterPro" id="IPR036034">
    <property type="entry name" value="PDZ_sf"/>
</dbReference>
<evidence type="ECO:0000259" key="3">
    <source>
        <dbReference type="Pfam" id="PF19238"/>
    </source>
</evidence>
<dbReference type="EMBL" id="FOWD01000008">
    <property type="protein sequence ID" value="SFO07937.1"/>
    <property type="molecule type" value="Genomic_DNA"/>
</dbReference>
<dbReference type="InterPro" id="IPR058240">
    <property type="entry name" value="rSAM_sf"/>
</dbReference>
<evidence type="ECO:0000313" key="4">
    <source>
        <dbReference type="EMBL" id="SFO07937.1"/>
    </source>
</evidence>
<dbReference type="InterPro" id="IPR041489">
    <property type="entry name" value="PDZ_6"/>
</dbReference>
<evidence type="ECO:0000313" key="5">
    <source>
        <dbReference type="Proteomes" id="UP000198806"/>
    </source>
</evidence>
<proteinExistence type="predicted"/>